<organism evidence="1 2">
    <name type="scientific">Podospora aff. communis PSN243</name>
    <dbReference type="NCBI Taxonomy" id="3040156"/>
    <lineage>
        <taxon>Eukaryota</taxon>
        <taxon>Fungi</taxon>
        <taxon>Dikarya</taxon>
        <taxon>Ascomycota</taxon>
        <taxon>Pezizomycotina</taxon>
        <taxon>Sordariomycetes</taxon>
        <taxon>Sordariomycetidae</taxon>
        <taxon>Sordariales</taxon>
        <taxon>Podosporaceae</taxon>
        <taxon>Podospora</taxon>
    </lineage>
</organism>
<dbReference type="Proteomes" id="UP001321760">
    <property type="component" value="Unassembled WGS sequence"/>
</dbReference>
<keyword evidence="2" id="KW-1185">Reference proteome</keyword>
<dbReference type="EMBL" id="MU866022">
    <property type="protein sequence ID" value="KAK4442280.1"/>
    <property type="molecule type" value="Genomic_DNA"/>
</dbReference>
<accession>A0AAV9G506</accession>
<evidence type="ECO:0000313" key="2">
    <source>
        <dbReference type="Proteomes" id="UP001321760"/>
    </source>
</evidence>
<dbReference type="AlphaFoldDB" id="A0AAV9G506"/>
<reference evidence="1" key="2">
    <citation type="submission" date="2023-05" db="EMBL/GenBank/DDBJ databases">
        <authorList>
            <consortium name="Lawrence Berkeley National Laboratory"/>
            <person name="Steindorff A."/>
            <person name="Hensen N."/>
            <person name="Bonometti L."/>
            <person name="Westerberg I."/>
            <person name="Brannstrom I.O."/>
            <person name="Guillou S."/>
            <person name="Cros-Aarteil S."/>
            <person name="Calhoun S."/>
            <person name="Haridas S."/>
            <person name="Kuo A."/>
            <person name="Mondo S."/>
            <person name="Pangilinan J."/>
            <person name="Riley R."/>
            <person name="Labutti K."/>
            <person name="Andreopoulos B."/>
            <person name="Lipzen A."/>
            <person name="Chen C."/>
            <person name="Yanf M."/>
            <person name="Daum C."/>
            <person name="Ng V."/>
            <person name="Clum A."/>
            <person name="Ohm R."/>
            <person name="Martin F."/>
            <person name="Silar P."/>
            <person name="Natvig D."/>
            <person name="Lalanne C."/>
            <person name="Gautier V."/>
            <person name="Ament-Velasquez S.L."/>
            <person name="Kruys A."/>
            <person name="Hutchinson M.I."/>
            <person name="Powell A.J."/>
            <person name="Barry K."/>
            <person name="Miller A.N."/>
            <person name="Grigoriev I.V."/>
            <person name="Debuchy R."/>
            <person name="Gladieux P."/>
            <person name="Thoren M.H."/>
            <person name="Johannesson H."/>
        </authorList>
    </citation>
    <scope>NUCLEOTIDE SEQUENCE</scope>
    <source>
        <strain evidence="1">PSN243</strain>
    </source>
</reference>
<dbReference type="PANTHER" id="PTHR35186">
    <property type="entry name" value="ANK_REP_REGION DOMAIN-CONTAINING PROTEIN"/>
    <property type="match status" value="1"/>
</dbReference>
<gene>
    <name evidence="1" type="ORF">QBC34DRAFT_453209</name>
</gene>
<evidence type="ECO:0008006" key="3">
    <source>
        <dbReference type="Google" id="ProtNLM"/>
    </source>
</evidence>
<proteinExistence type="predicted"/>
<sequence>MEPVSLALGIIPVLGGSVKIYKSTHSKLKNFRHYSREVDRVRKLFDRQKHFFRSFGITRRASQALYDALWAAWSTQDAARFQHVVRLFLETKADQGVQLNLVISCLGRNLVQQSMIKIHVKSQSLDWMAGSISAAPDQALCREPKRRLTTTTTSLSVPSLPTSTPDLRTNQHFCSALTPKPSHHHHHHQPPALSRTRCVGFLDTSSHDRFRHEFFNCCESVCWTLKRLDQVLSEPRSDELSIQHQLQLALSIASAVLKFNSTPWLGEYWSLQDLHFFERDSDLPTSLQTVHVGTECKKIASANAALMELDVSDALEDAKLIHGIQNPIMYNLGVALLSIGRWNLVDPHDVLKARRIASQTCPLGPRYQELTRKVLDCDFGYGKDLRRPKLQEAVYDGVLLELEFMISALSLDEDPGL</sequence>
<reference evidence="1" key="1">
    <citation type="journal article" date="2023" name="Mol. Phylogenet. Evol.">
        <title>Genome-scale phylogeny and comparative genomics of the fungal order Sordariales.</title>
        <authorList>
            <person name="Hensen N."/>
            <person name="Bonometti L."/>
            <person name="Westerberg I."/>
            <person name="Brannstrom I.O."/>
            <person name="Guillou S."/>
            <person name="Cros-Aarteil S."/>
            <person name="Calhoun S."/>
            <person name="Haridas S."/>
            <person name="Kuo A."/>
            <person name="Mondo S."/>
            <person name="Pangilinan J."/>
            <person name="Riley R."/>
            <person name="LaButti K."/>
            <person name="Andreopoulos B."/>
            <person name="Lipzen A."/>
            <person name="Chen C."/>
            <person name="Yan M."/>
            <person name="Daum C."/>
            <person name="Ng V."/>
            <person name="Clum A."/>
            <person name="Steindorff A."/>
            <person name="Ohm R.A."/>
            <person name="Martin F."/>
            <person name="Silar P."/>
            <person name="Natvig D.O."/>
            <person name="Lalanne C."/>
            <person name="Gautier V."/>
            <person name="Ament-Velasquez S.L."/>
            <person name="Kruys A."/>
            <person name="Hutchinson M.I."/>
            <person name="Powell A.J."/>
            <person name="Barry K."/>
            <person name="Miller A.N."/>
            <person name="Grigoriev I.V."/>
            <person name="Debuchy R."/>
            <person name="Gladieux P."/>
            <person name="Hiltunen Thoren M."/>
            <person name="Johannesson H."/>
        </authorList>
    </citation>
    <scope>NUCLEOTIDE SEQUENCE</scope>
    <source>
        <strain evidence="1">PSN243</strain>
    </source>
</reference>
<evidence type="ECO:0000313" key="1">
    <source>
        <dbReference type="EMBL" id="KAK4442280.1"/>
    </source>
</evidence>
<protein>
    <recommendedName>
        <fullName evidence="3">Prion-inhibition and propagation HeLo domain-containing protein</fullName>
    </recommendedName>
</protein>
<comment type="caution">
    <text evidence="1">The sequence shown here is derived from an EMBL/GenBank/DDBJ whole genome shotgun (WGS) entry which is preliminary data.</text>
</comment>
<name>A0AAV9G506_9PEZI</name>
<dbReference type="PANTHER" id="PTHR35186:SF4">
    <property type="entry name" value="PRION-INHIBITION AND PROPAGATION HELO DOMAIN-CONTAINING PROTEIN"/>
    <property type="match status" value="1"/>
</dbReference>